<dbReference type="InterPro" id="IPR019734">
    <property type="entry name" value="TPR_rpt"/>
</dbReference>
<keyword evidence="1" id="KW-0802">TPR repeat</keyword>
<evidence type="ECO:0000256" key="1">
    <source>
        <dbReference type="PROSITE-ProRule" id="PRU00339"/>
    </source>
</evidence>
<dbReference type="RefSeq" id="WP_189103631.1">
    <property type="nucleotide sequence ID" value="NZ_BMQO01000024.1"/>
</dbReference>
<comment type="caution">
    <text evidence="2">The sequence shown here is derived from an EMBL/GenBank/DDBJ whole genome shotgun (WGS) entry which is preliminary data.</text>
</comment>
<sequence>MKDLRRWNSLMALIGVLITTGLGLATQPLAAQTTTAAVRAYRSGDFQQAAGILAGIPDTGLLVDADALVVRGFARYQTGALQDAARDFRQVLDRSPRYADAWYGLALIARAQGNADQALTLARQAATLDPARPDVQTLLAALEPQSLPASREH</sequence>
<evidence type="ECO:0000313" key="3">
    <source>
        <dbReference type="Proteomes" id="UP000620633"/>
    </source>
</evidence>
<name>A0ABQ2SUY3_9DEIO</name>
<dbReference type="EMBL" id="BMQO01000024">
    <property type="protein sequence ID" value="GGS39173.1"/>
    <property type="molecule type" value="Genomic_DNA"/>
</dbReference>
<feature type="repeat" description="TPR" evidence="1">
    <location>
        <begin position="99"/>
        <end position="132"/>
    </location>
</feature>
<dbReference type="Proteomes" id="UP000620633">
    <property type="component" value="Unassembled WGS sequence"/>
</dbReference>
<reference evidence="3" key="1">
    <citation type="journal article" date="2019" name="Int. J. Syst. Evol. Microbiol.">
        <title>The Global Catalogue of Microorganisms (GCM) 10K type strain sequencing project: providing services to taxonomists for standard genome sequencing and annotation.</title>
        <authorList>
            <consortium name="The Broad Institute Genomics Platform"/>
            <consortium name="The Broad Institute Genome Sequencing Center for Infectious Disease"/>
            <person name="Wu L."/>
            <person name="Ma J."/>
        </authorList>
    </citation>
    <scope>NUCLEOTIDE SEQUENCE [LARGE SCALE GENOMIC DNA]</scope>
    <source>
        <strain evidence="3">JCM 31406</strain>
    </source>
</reference>
<evidence type="ECO:0008006" key="4">
    <source>
        <dbReference type="Google" id="ProtNLM"/>
    </source>
</evidence>
<organism evidence="2 3">
    <name type="scientific">Deinococcus knuensis</name>
    <dbReference type="NCBI Taxonomy" id="1837380"/>
    <lineage>
        <taxon>Bacteria</taxon>
        <taxon>Thermotogati</taxon>
        <taxon>Deinococcota</taxon>
        <taxon>Deinococci</taxon>
        <taxon>Deinococcales</taxon>
        <taxon>Deinococcaceae</taxon>
        <taxon>Deinococcus</taxon>
    </lineage>
</organism>
<keyword evidence="3" id="KW-1185">Reference proteome</keyword>
<dbReference type="SMART" id="SM00028">
    <property type="entry name" value="TPR"/>
    <property type="match status" value="2"/>
</dbReference>
<proteinExistence type="predicted"/>
<feature type="repeat" description="TPR" evidence="1">
    <location>
        <begin position="65"/>
        <end position="98"/>
    </location>
</feature>
<protein>
    <recommendedName>
        <fullName evidence="4">Tetratricopeptide repeat protein</fullName>
    </recommendedName>
</protein>
<dbReference type="PROSITE" id="PS50005">
    <property type="entry name" value="TPR"/>
    <property type="match status" value="2"/>
</dbReference>
<dbReference type="Gene3D" id="1.25.40.10">
    <property type="entry name" value="Tetratricopeptide repeat domain"/>
    <property type="match status" value="1"/>
</dbReference>
<dbReference type="InterPro" id="IPR011990">
    <property type="entry name" value="TPR-like_helical_dom_sf"/>
</dbReference>
<dbReference type="SUPFAM" id="SSF48452">
    <property type="entry name" value="TPR-like"/>
    <property type="match status" value="1"/>
</dbReference>
<accession>A0ABQ2SUY3</accession>
<gene>
    <name evidence="2" type="ORF">GCM10008961_33290</name>
</gene>
<dbReference type="Pfam" id="PF14559">
    <property type="entry name" value="TPR_19"/>
    <property type="match status" value="1"/>
</dbReference>
<evidence type="ECO:0000313" key="2">
    <source>
        <dbReference type="EMBL" id="GGS39173.1"/>
    </source>
</evidence>